<accession>A0A5M3WW91</accession>
<comment type="caution">
    <text evidence="2">The sequence shown here is derived from an EMBL/GenBank/DDBJ whole genome shotgun (WGS) entry which is preliminary data.</text>
</comment>
<dbReference type="EMBL" id="BLAE01000049">
    <property type="protein sequence ID" value="GES13705.1"/>
    <property type="molecule type" value="Genomic_DNA"/>
</dbReference>
<organism evidence="2 3">
    <name type="scientific">Acrocarpospora macrocephala</name>
    <dbReference type="NCBI Taxonomy" id="150177"/>
    <lineage>
        <taxon>Bacteria</taxon>
        <taxon>Bacillati</taxon>
        <taxon>Actinomycetota</taxon>
        <taxon>Actinomycetes</taxon>
        <taxon>Streptosporangiales</taxon>
        <taxon>Streptosporangiaceae</taxon>
        <taxon>Acrocarpospora</taxon>
    </lineage>
</organism>
<name>A0A5M3WW91_9ACTN</name>
<keyword evidence="1" id="KW-0472">Membrane</keyword>
<gene>
    <name evidence="2" type="ORF">Amac_073020</name>
</gene>
<keyword evidence="3" id="KW-1185">Reference proteome</keyword>
<keyword evidence="1" id="KW-0812">Transmembrane</keyword>
<feature type="transmembrane region" description="Helical" evidence="1">
    <location>
        <begin position="210"/>
        <end position="230"/>
    </location>
</feature>
<feature type="transmembrane region" description="Helical" evidence="1">
    <location>
        <begin position="12"/>
        <end position="29"/>
    </location>
</feature>
<protein>
    <submittedName>
        <fullName evidence="2">Uncharacterized protein</fullName>
    </submittedName>
</protein>
<dbReference type="AlphaFoldDB" id="A0A5M3WW91"/>
<evidence type="ECO:0000313" key="2">
    <source>
        <dbReference type="EMBL" id="GES13705.1"/>
    </source>
</evidence>
<dbReference type="RefSeq" id="WP_155358939.1">
    <property type="nucleotide sequence ID" value="NZ_BAAAHL010000028.1"/>
</dbReference>
<feature type="transmembrane region" description="Helical" evidence="1">
    <location>
        <begin position="49"/>
        <end position="68"/>
    </location>
</feature>
<evidence type="ECO:0000256" key="1">
    <source>
        <dbReference type="SAM" id="Phobius"/>
    </source>
</evidence>
<reference evidence="2 3" key="1">
    <citation type="submission" date="2019-10" db="EMBL/GenBank/DDBJ databases">
        <title>Whole genome shotgun sequence of Acrocarpospora macrocephala NBRC 16266.</title>
        <authorList>
            <person name="Ichikawa N."/>
            <person name="Kimura A."/>
            <person name="Kitahashi Y."/>
            <person name="Komaki H."/>
            <person name="Oguchi A."/>
        </authorList>
    </citation>
    <scope>NUCLEOTIDE SEQUENCE [LARGE SCALE GENOMIC DNA]</scope>
    <source>
        <strain evidence="2 3">NBRC 16266</strain>
    </source>
</reference>
<feature type="transmembrane region" description="Helical" evidence="1">
    <location>
        <begin position="89"/>
        <end position="113"/>
    </location>
</feature>
<dbReference type="Proteomes" id="UP000331127">
    <property type="component" value="Unassembled WGS sequence"/>
</dbReference>
<proteinExistence type="predicted"/>
<keyword evidence="1" id="KW-1133">Transmembrane helix</keyword>
<sequence length="247" mass="26498">MIAHHLRATVQARWLLVAAVLGWVVWICFRPGGTEIGAGFGLWGLGRLWAVTAPILVFLVVPLLDRLWHPARLARDWELAQVGGLRAGLDGLANFLAGYAVYAAFVAGLSVVAAARMNLLPVLLVTAVGPLTGGFIVLALGHLVGVWWRAPIARYVTVLLLAVLDAVNQVPAILLSLSGTSRQARVAGVWEPALRGTDPSPALRVDQGFLATRLGLAACLAVLLVLAISCRSPGGEVRRRRWPIRRR</sequence>
<feature type="transmembrane region" description="Helical" evidence="1">
    <location>
        <begin position="119"/>
        <end position="140"/>
    </location>
</feature>
<evidence type="ECO:0000313" key="3">
    <source>
        <dbReference type="Proteomes" id="UP000331127"/>
    </source>
</evidence>